<feature type="domain" description="Gcp-like" evidence="1">
    <location>
        <begin position="15"/>
        <end position="105"/>
    </location>
</feature>
<dbReference type="PANTHER" id="PTHR11735:SF11">
    <property type="entry name" value="TRNA THREONYLCARBAMOYLADENOSINE BIOSYNTHESIS PROTEIN TSAB"/>
    <property type="match status" value="1"/>
</dbReference>
<sequence length="180" mass="18144">MLVGGAITQVTVEAMAKGQAERLMPLLQDVMTTAGLSFDDLDAVAVGVGPGNFTGIRIAVSAARGLALGLGKPAIGVSTLEAQALGYPRPCRAVADARRGMVYAQDFGGGDLSPRLDAADAVGDDHPVAGPVPAETLVTRIAQIAADRLASGAELARPAPLYIRGADAAPASDPPPVILP</sequence>
<dbReference type="eggNOG" id="COG1214">
    <property type="taxonomic scope" value="Bacteria"/>
</dbReference>
<dbReference type="Proteomes" id="UP000002931">
    <property type="component" value="Unassembled WGS sequence"/>
</dbReference>
<proteinExistence type="predicted"/>
<comment type="caution">
    <text evidence="2">The sequence shown here is derived from an EMBL/GenBank/DDBJ whole genome shotgun (WGS) entry which is preliminary data.</text>
</comment>
<evidence type="ECO:0000313" key="3">
    <source>
        <dbReference type="Proteomes" id="UP000002931"/>
    </source>
</evidence>
<accession>A3V9N4</accession>
<reference evidence="2 3" key="1">
    <citation type="journal article" date="2010" name="J. Bacteriol.">
        <title>Genome sequences of Pelagibaca bermudensis HTCC2601T and Maritimibacter alkaliphilus HTCC2654T, the type strains of two marine Roseobacter genera.</title>
        <authorList>
            <person name="Thrash J.C."/>
            <person name="Cho J.C."/>
            <person name="Ferriera S."/>
            <person name="Johnson J."/>
            <person name="Vergin K.L."/>
            <person name="Giovannoni S.J."/>
        </authorList>
    </citation>
    <scope>NUCLEOTIDE SEQUENCE [LARGE SCALE GENOMIC DNA]</scope>
    <source>
        <strain evidence="2 3">HTCC2654</strain>
    </source>
</reference>
<dbReference type="HOGENOM" id="CLU_064886_3_0_5"/>
<dbReference type="InterPro" id="IPR022496">
    <property type="entry name" value="T6A_TsaB"/>
</dbReference>
<dbReference type="SUPFAM" id="SSF53067">
    <property type="entry name" value="Actin-like ATPase domain"/>
    <property type="match status" value="1"/>
</dbReference>
<dbReference type="AlphaFoldDB" id="A3V9N4"/>
<dbReference type="InterPro" id="IPR000905">
    <property type="entry name" value="Gcp-like_dom"/>
</dbReference>
<dbReference type="PANTHER" id="PTHR11735">
    <property type="entry name" value="TRNA N6-ADENOSINE THREONYLCARBAMOYLTRANSFERASE"/>
    <property type="match status" value="1"/>
</dbReference>
<dbReference type="Pfam" id="PF00814">
    <property type="entry name" value="TsaD"/>
    <property type="match status" value="1"/>
</dbReference>
<dbReference type="STRING" id="314271.RB2654_18618"/>
<dbReference type="GO" id="GO:0005829">
    <property type="term" value="C:cytosol"/>
    <property type="evidence" value="ECO:0007669"/>
    <property type="project" value="TreeGrafter"/>
</dbReference>
<evidence type="ECO:0000259" key="1">
    <source>
        <dbReference type="Pfam" id="PF00814"/>
    </source>
</evidence>
<gene>
    <name evidence="2" type="ORF">RB2654_18618</name>
</gene>
<dbReference type="NCBIfam" id="TIGR03725">
    <property type="entry name" value="T6A_YeaZ"/>
    <property type="match status" value="1"/>
</dbReference>
<dbReference type="GO" id="GO:0002949">
    <property type="term" value="P:tRNA threonylcarbamoyladenosine modification"/>
    <property type="evidence" value="ECO:0007669"/>
    <property type="project" value="InterPro"/>
</dbReference>
<dbReference type="EMBL" id="AAMT01000001">
    <property type="protein sequence ID" value="EAQ14625.1"/>
    <property type="molecule type" value="Genomic_DNA"/>
</dbReference>
<evidence type="ECO:0000313" key="2">
    <source>
        <dbReference type="EMBL" id="EAQ14625.1"/>
    </source>
</evidence>
<name>A3V9N4_9RHOB</name>
<organism evidence="2 3">
    <name type="scientific">Maritimibacter alkaliphilus HTCC2654</name>
    <dbReference type="NCBI Taxonomy" id="314271"/>
    <lineage>
        <taxon>Bacteria</taxon>
        <taxon>Pseudomonadati</taxon>
        <taxon>Pseudomonadota</taxon>
        <taxon>Alphaproteobacteria</taxon>
        <taxon>Rhodobacterales</taxon>
        <taxon>Roseobacteraceae</taxon>
        <taxon>Maritimibacter</taxon>
    </lineage>
</organism>
<dbReference type="InterPro" id="IPR043129">
    <property type="entry name" value="ATPase_NBD"/>
</dbReference>
<keyword evidence="3" id="KW-1185">Reference proteome</keyword>
<protein>
    <recommendedName>
        <fullName evidence="1">Gcp-like domain-containing protein</fullName>
    </recommendedName>
</protein>
<dbReference type="Gene3D" id="3.30.420.40">
    <property type="match status" value="2"/>
</dbReference>